<dbReference type="EMBL" id="JAUSZI010000002">
    <property type="protein sequence ID" value="MDQ1023006.1"/>
    <property type="molecule type" value="Genomic_DNA"/>
</dbReference>
<sequence length="181" mass="19646">MAAYVIIPGIDGSDERHWQSLWENQWGASAVRITPASWSMPDLQDWVAAVQAAYEIASERDGQVALVAHSLGCWAAARWLDRARPDGVTAFFVAPPDPQGPAFPREAASTFLDLSARPLPCRGMMVASNDDPYCDPTTSASFAHGWQAQQHLVGGHGHINADSGLGDWPAGRELLRTLIDR</sequence>
<organism evidence="1 2">
    <name type="scientific">Streptomyces umbrinus</name>
    <dbReference type="NCBI Taxonomy" id="67370"/>
    <lineage>
        <taxon>Bacteria</taxon>
        <taxon>Bacillati</taxon>
        <taxon>Actinomycetota</taxon>
        <taxon>Actinomycetes</taxon>
        <taxon>Kitasatosporales</taxon>
        <taxon>Streptomycetaceae</taxon>
        <taxon>Streptomyces</taxon>
        <taxon>Streptomyces phaeochromogenes group</taxon>
    </lineage>
</organism>
<dbReference type="Proteomes" id="UP001230328">
    <property type="component" value="Unassembled WGS sequence"/>
</dbReference>
<reference evidence="1 2" key="1">
    <citation type="submission" date="2023-07" db="EMBL/GenBank/DDBJ databases">
        <title>Comparative genomics of wheat-associated soil bacteria to identify genetic determinants of phenazine resistance.</title>
        <authorList>
            <person name="Mouncey N."/>
        </authorList>
    </citation>
    <scope>NUCLEOTIDE SEQUENCE [LARGE SCALE GENOMIC DNA]</scope>
    <source>
        <strain evidence="1 2">V2I4</strain>
    </source>
</reference>
<accession>A0ABU0SJY1</accession>
<dbReference type="InterPro" id="IPR029058">
    <property type="entry name" value="AB_hydrolase_fold"/>
</dbReference>
<dbReference type="RefSeq" id="WP_307517922.1">
    <property type="nucleotide sequence ID" value="NZ_JAUSZI010000002.1"/>
</dbReference>
<evidence type="ECO:0000313" key="1">
    <source>
        <dbReference type="EMBL" id="MDQ1023006.1"/>
    </source>
</evidence>
<proteinExistence type="predicted"/>
<protein>
    <submittedName>
        <fullName evidence="1">Alpha/beta hydrolase family esterase</fullName>
    </submittedName>
</protein>
<dbReference type="SUPFAM" id="SSF53474">
    <property type="entry name" value="alpha/beta-Hydrolases"/>
    <property type="match status" value="1"/>
</dbReference>
<dbReference type="GO" id="GO:0016787">
    <property type="term" value="F:hydrolase activity"/>
    <property type="evidence" value="ECO:0007669"/>
    <property type="project" value="UniProtKB-KW"/>
</dbReference>
<dbReference type="Pfam" id="PF06821">
    <property type="entry name" value="Ser_hydrolase"/>
    <property type="match status" value="1"/>
</dbReference>
<comment type="caution">
    <text evidence="1">The sequence shown here is derived from an EMBL/GenBank/DDBJ whole genome shotgun (WGS) entry which is preliminary data.</text>
</comment>
<dbReference type="InterPro" id="IPR010662">
    <property type="entry name" value="RBBP9/YdeN"/>
</dbReference>
<name>A0ABU0SJY1_9ACTN</name>
<keyword evidence="2" id="KW-1185">Reference proteome</keyword>
<gene>
    <name evidence="1" type="ORF">QF035_000588</name>
</gene>
<keyword evidence="1" id="KW-0378">Hydrolase</keyword>
<dbReference type="Gene3D" id="3.40.50.1820">
    <property type="entry name" value="alpha/beta hydrolase"/>
    <property type="match status" value="1"/>
</dbReference>
<evidence type="ECO:0000313" key="2">
    <source>
        <dbReference type="Proteomes" id="UP001230328"/>
    </source>
</evidence>